<evidence type="ECO:0000256" key="1">
    <source>
        <dbReference type="SAM" id="Phobius"/>
    </source>
</evidence>
<reference evidence="3" key="1">
    <citation type="submission" date="2016-11" db="EMBL/GenBank/DDBJ databases">
        <authorList>
            <person name="Varghese N."/>
            <person name="Submissions S."/>
        </authorList>
    </citation>
    <scope>NUCLEOTIDE SEQUENCE [LARGE SCALE GENOMIC DNA]</scope>
    <source>
        <strain evidence="3">DSM 27619</strain>
    </source>
</reference>
<keyword evidence="1" id="KW-0812">Transmembrane</keyword>
<dbReference type="Proteomes" id="UP000184518">
    <property type="component" value="Unassembled WGS sequence"/>
</dbReference>
<dbReference type="EMBL" id="FQUT01000005">
    <property type="protein sequence ID" value="SHF62741.1"/>
    <property type="molecule type" value="Genomic_DNA"/>
</dbReference>
<feature type="transmembrane region" description="Helical" evidence="1">
    <location>
        <begin position="36"/>
        <end position="55"/>
    </location>
</feature>
<organism evidence="2 3">
    <name type="scientific">Chryseobacterium arachidis</name>
    <dbReference type="NCBI Taxonomy" id="1416778"/>
    <lineage>
        <taxon>Bacteria</taxon>
        <taxon>Pseudomonadati</taxon>
        <taxon>Bacteroidota</taxon>
        <taxon>Flavobacteriia</taxon>
        <taxon>Flavobacteriales</taxon>
        <taxon>Weeksellaceae</taxon>
        <taxon>Chryseobacterium group</taxon>
        <taxon>Chryseobacterium</taxon>
    </lineage>
</organism>
<dbReference type="STRING" id="1416778.SAMN05443633_105174"/>
<feature type="transmembrane region" description="Helical" evidence="1">
    <location>
        <begin position="67"/>
        <end position="87"/>
    </location>
</feature>
<gene>
    <name evidence="2" type="ORF">SAMN05443633_105174</name>
</gene>
<name>A0A1M5D719_9FLAO</name>
<keyword evidence="1" id="KW-1133">Transmembrane helix</keyword>
<keyword evidence="3" id="KW-1185">Reference proteome</keyword>
<protein>
    <submittedName>
        <fullName evidence="2">Uncharacterized protein</fullName>
    </submittedName>
</protein>
<evidence type="ECO:0000313" key="2">
    <source>
        <dbReference type="EMBL" id="SHF62741.1"/>
    </source>
</evidence>
<evidence type="ECO:0000313" key="3">
    <source>
        <dbReference type="Proteomes" id="UP000184518"/>
    </source>
</evidence>
<dbReference type="AlphaFoldDB" id="A0A1M5D719"/>
<keyword evidence="1" id="KW-0472">Membrane</keyword>
<proteinExistence type="predicted"/>
<feature type="transmembrane region" description="Helical" evidence="1">
    <location>
        <begin position="12"/>
        <end position="30"/>
    </location>
</feature>
<sequence>MKQRKNRINFIINILIWLYTIIIAYIFINGGYEKNILLFSGISIGSLLTVNLVYLKKKLFFKEIISIIVNIISIILIIYLTSVFIQLDVR</sequence>
<accession>A0A1M5D719</accession>